<dbReference type="InterPro" id="IPR019035">
    <property type="entry name" value="Mediator_Med12"/>
</dbReference>
<keyword evidence="4" id="KW-0805">Transcription regulation</keyword>
<dbReference type="OrthoDB" id="20828at2759"/>
<dbReference type="Proteomes" id="UP000095023">
    <property type="component" value="Unassembled WGS sequence"/>
</dbReference>
<dbReference type="Pfam" id="PF09497">
    <property type="entry name" value="Med12"/>
    <property type="match status" value="1"/>
</dbReference>
<organism evidence="10 11">
    <name type="scientific">Tortispora caseinolytica NRRL Y-17796</name>
    <dbReference type="NCBI Taxonomy" id="767744"/>
    <lineage>
        <taxon>Eukaryota</taxon>
        <taxon>Fungi</taxon>
        <taxon>Dikarya</taxon>
        <taxon>Ascomycota</taxon>
        <taxon>Saccharomycotina</taxon>
        <taxon>Trigonopsidomycetes</taxon>
        <taxon>Trigonopsidales</taxon>
        <taxon>Trigonopsidaceae</taxon>
        <taxon>Tortispora</taxon>
    </lineage>
</organism>
<comment type="subcellular location">
    <subcellularLocation>
        <location evidence="1">Nucleus</location>
    </subcellularLocation>
</comment>
<proteinExistence type="inferred from homology"/>
<reference evidence="11" key="1">
    <citation type="submission" date="2016-02" db="EMBL/GenBank/DDBJ databases">
        <title>Comparative genomics of biotechnologically important yeasts.</title>
        <authorList>
            <consortium name="DOE Joint Genome Institute"/>
            <person name="Riley R."/>
            <person name="Haridas S."/>
            <person name="Wolfe K.H."/>
            <person name="Lopes M.R."/>
            <person name="Hittinger C.T."/>
            <person name="Goker M."/>
            <person name="Salamov A."/>
            <person name="Wisecaver J."/>
            <person name="Long T.M."/>
            <person name="Aerts A.L."/>
            <person name="Barry K."/>
            <person name="Choi C."/>
            <person name="Clum A."/>
            <person name="Coughlan A.Y."/>
            <person name="Deshpande S."/>
            <person name="Douglass A.P."/>
            <person name="Hanson S.J."/>
            <person name="Klenk H.-P."/>
            <person name="Labutti K."/>
            <person name="Lapidus A."/>
            <person name="Lindquist E."/>
            <person name="Lipzen A."/>
            <person name="Meier-Kolthoff J.P."/>
            <person name="Ohm R.A."/>
            <person name="Otillar R.P."/>
            <person name="Pangilinan J."/>
            <person name="Peng Y."/>
            <person name="Rokas A."/>
            <person name="Rosa C.A."/>
            <person name="Scheuner C."/>
            <person name="Sibirny A.A."/>
            <person name="Slot J.C."/>
            <person name="Stielow J.B."/>
            <person name="Sun H."/>
            <person name="Kurtzman C.P."/>
            <person name="Blackwell M."/>
            <person name="Jeffries T.W."/>
            <person name="Grigoriev I.V."/>
        </authorList>
    </citation>
    <scope>NUCLEOTIDE SEQUENCE [LARGE SCALE GENOMIC DNA]</scope>
    <source>
        <strain evidence="11">NRRL Y-17796</strain>
    </source>
</reference>
<evidence type="ECO:0000313" key="10">
    <source>
        <dbReference type="EMBL" id="ODV92409.1"/>
    </source>
</evidence>
<dbReference type="SMART" id="SM01281">
    <property type="entry name" value="Med12"/>
    <property type="match status" value="1"/>
</dbReference>
<feature type="compositionally biased region" description="Low complexity" evidence="8">
    <location>
        <begin position="77"/>
        <end position="87"/>
    </location>
</feature>
<dbReference type="GO" id="GO:0006357">
    <property type="term" value="P:regulation of transcription by RNA polymerase II"/>
    <property type="evidence" value="ECO:0007669"/>
    <property type="project" value="InterPro"/>
</dbReference>
<keyword evidence="5" id="KW-0804">Transcription</keyword>
<evidence type="ECO:0000256" key="2">
    <source>
        <dbReference type="ARBA" id="ARBA00010289"/>
    </source>
</evidence>
<evidence type="ECO:0000313" key="11">
    <source>
        <dbReference type="Proteomes" id="UP000095023"/>
    </source>
</evidence>
<evidence type="ECO:0000256" key="5">
    <source>
        <dbReference type="ARBA" id="ARBA00023163"/>
    </source>
</evidence>
<protein>
    <recommendedName>
        <fullName evidence="3">Mediator of RNA polymerase II transcription subunit 12</fullName>
    </recommendedName>
    <alternativeName>
        <fullName evidence="7">Mediator complex subunit 12</fullName>
    </alternativeName>
</protein>
<accession>A0A1E4TKZ2</accession>
<feature type="region of interest" description="Disordered" evidence="8">
    <location>
        <begin position="317"/>
        <end position="336"/>
    </location>
</feature>
<dbReference type="GO" id="GO:0003712">
    <property type="term" value="F:transcription coregulator activity"/>
    <property type="evidence" value="ECO:0007669"/>
    <property type="project" value="InterPro"/>
</dbReference>
<gene>
    <name evidence="10" type="ORF">CANCADRAFT_86389</name>
</gene>
<dbReference type="PANTHER" id="PTHR46567:SF1">
    <property type="entry name" value="MEDIATOR OF RNA POLYMERASE II TRANSCRIPTION SUBUNIT 12"/>
    <property type="match status" value="1"/>
</dbReference>
<name>A0A1E4TKZ2_9ASCO</name>
<dbReference type="EMBL" id="KV453841">
    <property type="protein sequence ID" value="ODV92409.1"/>
    <property type="molecule type" value="Genomic_DNA"/>
</dbReference>
<feature type="domain" description="Mediator complex subunit Med12" evidence="9">
    <location>
        <begin position="160"/>
        <end position="223"/>
    </location>
</feature>
<feature type="region of interest" description="Disordered" evidence="8">
    <location>
        <begin position="76"/>
        <end position="124"/>
    </location>
</feature>
<dbReference type="PANTHER" id="PTHR46567">
    <property type="entry name" value="MEDIATOR OF RNA POLYMERASE II TRANSCRIPTION SUBUNIT 12"/>
    <property type="match status" value="1"/>
</dbReference>
<dbReference type="GO" id="GO:0016592">
    <property type="term" value="C:mediator complex"/>
    <property type="evidence" value="ECO:0007669"/>
    <property type="project" value="InterPro"/>
</dbReference>
<evidence type="ECO:0000256" key="8">
    <source>
        <dbReference type="SAM" id="MobiDB-lite"/>
    </source>
</evidence>
<keyword evidence="11" id="KW-1185">Reference proteome</keyword>
<feature type="compositionally biased region" description="Low complexity" evidence="8">
    <location>
        <begin position="23"/>
        <end position="48"/>
    </location>
</feature>
<comment type="similarity">
    <text evidence="2">Belongs to the Mediator complex subunit 12 family.</text>
</comment>
<evidence type="ECO:0000256" key="3">
    <source>
        <dbReference type="ARBA" id="ARBA00019622"/>
    </source>
</evidence>
<evidence type="ECO:0000256" key="7">
    <source>
        <dbReference type="ARBA" id="ARBA00032010"/>
    </source>
</evidence>
<feature type="region of interest" description="Disordered" evidence="8">
    <location>
        <begin position="1"/>
        <end position="55"/>
    </location>
</feature>
<keyword evidence="6" id="KW-0539">Nucleus</keyword>
<feature type="compositionally biased region" description="Polar residues" evidence="8">
    <location>
        <begin position="101"/>
        <end position="110"/>
    </location>
</feature>
<feature type="compositionally biased region" description="Polar residues" evidence="8">
    <location>
        <begin position="1"/>
        <end position="22"/>
    </location>
</feature>
<evidence type="ECO:0000256" key="4">
    <source>
        <dbReference type="ARBA" id="ARBA00023015"/>
    </source>
</evidence>
<feature type="region of interest" description="Disordered" evidence="8">
    <location>
        <begin position="271"/>
        <end position="292"/>
    </location>
</feature>
<evidence type="ECO:0000256" key="6">
    <source>
        <dbReference type="ARBA" id="ARBA00023242"/>
    </source>
</evidence>
<sequence>MSSDLSRPQSSAGPPNMASNQRPPGSRPATAPAAAASASATPVAANSSHSPSSLTRRLRNERVIYFMTPPFFLKPLSGSTQSSSTRSVYPDFFPRDASLPEDSTVQQSYNRRNDPEETNSAFSQLSPLVRSSSSLAAMSSFMVQALRRRAALETITTPSTFKPPPRVTLTEQRREAWLRDLASPTVPLRKLSRTIPHSVRDVALIDQCCAKNIPIDRALWLVKCVAANEIRGLKRNKGQQLSSNQQNEFKWKMEWTNHVIQSISTLISDEFDTSPANPAPRPSTPLSGTPAPPNSALLPIRAQARAGISPLRPSMSSMYHSTSSNNNPSSSFSNTGASSTRPWDSRFEYMILFVSQLIAENLIDLPSFLSWLTKSLKAADISSLSIYLILISLFWKRYIANPAALRKLAVVLLAQCKNIAAFITENPSEKRNLLPLYYRTGAHTLELFMSMPHAFVIPWTWNEVSGALHNIIQLSNVPSLMHDLHTISHRNCDITYFLSGGILLETQLDVLTLLDGHLISDEPLSSIVLTLLNSQLSLDLITSSILVWGASGTTYHSLDRVDFATSLLREAYSQKKEIADVLLDSLFSALEAFSLDTNSICKMLSELSALGAFKAGLYVRRLISRGILFLERNKASAKVHYSILELLDFSLLSPALKSQKGFLLKNFRSKLLNDTSASLKPDETDAQQYFLQSVGVNGPSPITALSPSASFHSRGFEWRLDHEKFYSNLSFDVKRSLANWMVEYCQRLFEANDISSLSVDFVAYLISSLLLLQYINKFVDIFELIALKTTDGHVLSLFAVVIRRLRRELNHMGILERMSLALVQQAKHVKRTNQISEYAFVTLIEDTKEYFPDIHAGSVALYVRNMASQNYLTPMSDVQPDASEDIVVPTVLDSLSSAGDRGEKSLTNDIQILLSKLVAASSPGSGDSTSESREILYALQYLRFQGNGEFDSCISNWIAVQVDPTWDLKRRAICSNNISDSPKMYPQTPIVSSNIGPECLFRICVMLIAHGLVSLSAICDIWFAVTGNVQNLSIEMSNISPELAAGMSQVLLDLMLKEDLTGCMIKHSEALSLQMYRQIFQTQESKYIIDVLFKSLTQIAAAKSSPQSLPGDMIDSITKQFQTPMSLIMQFQSELFIQRFDSFAQSLCRENASSLRNEEGPQVFPELNGRHVEISEVFSYVVQIVESCVFDENLHSSDPLTTIKALLKSAKDFLISGSQCLTHVYFFLSDIKDTFPSISMDSHVPSLNDLYLSFPSLAKDHAEGVLLDSIMLKIPLHLKLNVKSTIIQAFLKSNDLPYVYSISDLAQERDAYGETSPATNLVPLMFQVLSAILREPSVRLDMSLYSIMAPCCVKLSDCCSNVQLNYHDNNASAATANTLPPDYDSDLRTAIGLFCSLLSLCGRGISDMDLPSDASALSSIRQDLLSATVNLISHSFMRLPDQTSLLQKLIDSTNFFSEVSQDNFAVAMSFQKLPDTHMTSKDRQVSPPDSSIADFFAERSREEISNLGLLWMFDCSALEAKRNCAANTAQRSDISNLYESPYSYNLTLINKETRRFIGPLEVKPFELFEDSNPGTGENDVPISITLFDASRPFC</sequence>
<evidence type="ECO:0000256" key="1">
    <source>
        <dbReference type="ARBA" id="ARBA00004123"/>
    </source>
</evidence>
<evidence type="ECO:0000259" key="9">
    <source>
        <dbReference type="SMART" id="SM01281"/>
    </source>
</evidence>